<organism evidence="1 2">
    <name type="scientific">Pleurodeles waltl</name>
    <name type="common">Iberian ribbed newt</name>
    <dbReference type="NCBI Taxonomy" id="8319"/>
    <lineage>
        <taxon>Eukaryota</taxon>
        <taxon>Metazoa</taxon>
        <taxon>Chordata</taxon>
        <taxon>Craniata</taxon>
        <taxon>Vertebrata</taxon>
        <taxon>Euteleostomi</taxon>
        <taxon>Amphibia</taxon>
        <taxon>Batrachia</taxon>
        <taxon>Caudata</taxon>
        <taxon>Salamandroidea</taxon>
        <taxon>Salamandridae</taxon>
        <taxon>Pleurodelinae</taxon>
        <taxon>Pleurodeles</taxon>
    </lineage>
</organism>
<dbReference type="PANTHER" id="PTHR34258">
    <property type="entry name" value="ARMADILLO-LIKE HELICAL DOMAIN CONTAINING PROTEIN 1"/>
    <property type="match status" value="1"/>
</dbReference>
<protein>
    <recommendedName>
        <fullName evidence="3">Armadillo like helical domain containing 1</fullName>
    </recommendedName>
</protein>
<dbReference type="InterPro" id="IPR041090">
    <property type="entry name" value="DUF5578"/>
</dbReference>
<dbReference type="InterPro" id="IPR011989">
    <property type="entry name" value="ARM-like"/>
</dbReference>
<proteinExistence type="predicted"/>
<reference evidence="1" key="1">
    <citation type="journal article" date="2022" name="bioRxiv">
        <title>Sequencing and chromosome-scale assembly of the giantPleurodeles waltlgenome.</title>
        <authorList>
            <person name="Brown T."/>
            <person name="Elewa A."/>
            <person name="Iarovenko S."/>
            <person name="Subramanian E."/>
            <person name="Araus A.J."/>
            <person name="Petzold A."/>
            <person name="Susuki M."/>
            <person name="Suzuki K.-i.T."/>
            <person name="Hayashi T."/>
            <person name="Toyoda A."/>
            <person name="Oliveira C."/>
            <person name="Osipova E."/>
            <person name="Leigh N.D."/>
            <person name="Simon A."/>
            <person name="Yun M.H."/>
        </authorList>
    </citation>
    <scope>NUCLEOTIDE SEQUENCE</scope>
    <source>
        <strain evidence="1">20211129_DDA</strain>
        <tissue evidence="1">Liver</tissue>
    </source>
</reference>
<comment type="caution">
    <text evidence="1">The sequence shown here is derived from an EMBL/GenBank/DDBJ whole genome shotgun (WGS) entry which is preliminary data.</text>
</comment>
<evidence type="ECO:0000313" key="2">
    <source>
        <dbReference type="Proteomes" id="UP001066276"/>
    </source>
</evidence>
<dbReference type="Pfam" id="PF17741">
    <property type="entry name" value="DUF5578"/>
    <property type="match status" value="1"/>
</dbReference>
<name>A0AAV7SZP3_PLEWA</name>
<dbReference type="SUPFAM" id="SSF48371">
    <property type="entry name" value="ARM repeat"/>
    <property type="match status" value="1"/>
</dbReference>
<sequence length="431" mass="48311">MYLITWVPTAHEGCIVLNMTSTKEQAAISRLLSFLQEWDNGNATVRHRILNNFITMNRGKTGPELEQEFSQGGSLFLARLTTWMRLSYMFGTCLNELLQSIGIFLSATSSNRYLIEFVEVGGILTLLEILGIKQVKEKEKREAIKLLIILAHTGRKYKELICESYGVRAIAECLAKSKSEELQEDAQVLLESLARGNCKYQNQVYKGLIALLPCSSPKAQQLALQTLRIVQVLVKTVSPCIVGPLLGVLQSMHLEVQYEALQLINDLLQYDIRPALLSSLVALLKPSTKESNTILPKILEDPEVPPLMETMTVFIQQAAAAKAIGMLARESMELCEELIQLRVVHHLLFAMGNQHHPESQRQASLTLEFFIRSFPSVEEHVEKAIGEKLYRLLLGNAETFYVHLDAVKSDILLSNRVNIPGVSETKSQHDG</sequence>
<dbReference type="AlphaFoldDB" id="A0AAV7SZP3"/>
<dbReference type="PANTHER" id="PTHR34258:SF1">
    <property type="entry name" value="ARMADILLO-LIKE HELICAL DOMAIN CONTAINING PROTEIN 1"/>
    <property type="match status" value="1"/>
</dbReference>
<dbReference type="InterPro" id="IPR016024">
    <property type="entry name" value="ARM-type_fold"/>
</dbReference>
<dbReference type="Proteomes" id="UP001066276">
    <property type="component" value="Chromosome 4_1"/>
</dbReference>
<dbReference type="EMBL" id="JANPWB010000007">
    <property type="protein sequence ID" value="KAJ1169604.1"/>
    <property type="molecule type" value="Genomic_DNA"/>
</dbReference>
<evidence type="ECO:0000313" key="1">
    <source>
        <dbReference type="EMBL" id="KAJ1169604.1"/>
    </source>
</evidence>
<keyword evidence="2" id="KW-1185">Reference proteome</keyword>
<gene>
    <name evidence="1" type="ORF">NDU88_001495</name>
</gene>
<dbReference type="Gene3D" id="1.25.10.10">
    <property type="entry name" value="Leucine-rich Repeat Variant"/>
    <property type="match status" value="1"/>
</dbReference>
<evidence type="ECO:0008006" key="3">
    <source>
        <dbReference type="Google" id="ProtNLM"/>
    </source>
</evidence>
<accession>A0AAV7SZP3</accession>